<dbReference type="NCBIfam" id="TIGR01783">
    <property type="entry name" value="TonB-siderophor"/>
    <property type="match status" value="1"/>
</dbReference>
<evidence type="ECO:0000313" key="21">
    <source>
        <dbReference type="Proteomes" id="UP000292110"/>
    </source>
</evidence>
<dbReference type="GO" id="GO:0009279">
    <property type="term" value="C:cell outer membrane"/>
    <property type="evidence" value="ECO:0007669"/>
    <property type="project" value="UniProtKB-SubCell"/>
</dbReference>
<dbReference type="InterPro" id="IPR039426">
    <property type="entry name" value="TonB-dep_rcpt-like"/>
</dbReference>
<evidence type="ECO:0000256" key="17">
    <source>
        <dbReference type="SAM" id="SignalP"/>
    </source>
</evidence>
<dbReference type="SUPFAM" id="SSF56935">
    <property type="entry name" value="Porins"/>
    <property type="match status" value="1"/>
</dbReference>
<keyword evidence="11 14" id="KW-0472">Membrane</keyword>
<organism evidence="20 21">
    <name type="scientific">Acinetobacter halotolerans</name>
    <dbReference type="NCBI Taxonomy" id="1752076"/>
    <lineage>
        <taxon>Bacteria</taxon>
        <taxon>Pseudomonadati</taxon>
        <taxon>Pseudomonadota</taxon>
        <taxon>Gammaproteobacteria</taxon>
        <taxon>Moraxellales</taxon>
        <taxon>Moraxellaceae</taxon>
        <taxon>Acinetobacter</taxon>
    </lineage>
</organism>
<keyword evidence="9" id="KW-0406">Ion transport</keyword>
<evidence type="ECO:0000256" key="6">
    <source>
        <dbReference type="ARBA" id="ARBA00022692"/>
    </source>
</evidence>
<comment type="caution">
    <text evidence="20">The sequence shown here is derived from an EMBL/GenBank/DDBJ whole genome shotgun (WGS) entry which is preliminary data.</text>
</comment>
<accession>A0A4Q6XJ68</accession>
<feature type="domain" description="TonB-dependent receptor-like beta-barrel" evidence="18">
    <location>
        <begin position="238"/>
        <end position="670"/>
    </location>
</feature>
<dbReference type="InterPro" id="IPR012910">
    <property type="entry name" value="Plug_dom"/>
</dbReference>
<evidence type="ECO:0000256" key="4">
    <source>
        <dbReference type="ARBA" id="ARBA00022452"/>
    </source>
</evidence>
<evidence type="ECO:0000313" key="20">
    <source>
        <dbReference type="EMBL" id="RZF52617.1"/>
    </source>
</evidence>
<keyword evidence="4 14" id="KW-1134">Transmembrane beta strand</keyword>
<dbReference type="PROSITE" id="PS01156">
    <property type="entry name" value="TONB_DEPENDENT_REC_2"/>
    <property type="match status" value="1"/>
</dbReference>
<dbReference type="Proteomes" id="UP000292110">
    <property type="component" value="Unassembled WGS sequence"/>
</dbReference>
<keyword evidence="6 14" id="KW-0812">Transmembrane</keyword>
<dbReference type="EMBL" id="SGIM01000006">
    <property type="protein sequence ID" value="RZF52617.1"/>
    <property type="molecule type" value="Genomic_DNA"/>
</dbReference>
<dbReference type="PANTHER" id="PTHR32552:SF90">
    <property type="entry name" value="METAL-PSEUDOPALINE RECEPTOR CNTO"/>
    <property type="match status" value="1"/>
</dbReference>
<dbReference type="InterPro" id="IPR036942">
    <property type="entry name" value="Beta-barrel_TonB_sf"/>
</dbReference>
<dbReference type="InterPro" id="IPR010105">
    <property type="entry name" value="TonB_sidphr_rcpt"/>
</dbReference>
<sequence length="700" mass="79260">MLKYRLLPSLLPLSCAMTVFANDQVNTLPTITVQASTPVENAEKEYKVDSASSATRTSTLLKDTPQAVTVVNKAVLQDIQATRLSEALDVAGLGRANNFGGQGLTTFTSRGFTSGEYYRNGFPINRGYPNAPESTTIERVEVLRGASSSLYGRGDPGGTFNVVSKVPQAERKTVLGLSIDDEGLYRSTVDTTGSFTQDNSVSYRLNLMGENGDTFREHVDSKRWNIAPVIQWTPSENTKVIFEADFLRNQHALDRGFTRYDGQQKYSFDPKEYWWESGKNRNRLYNDNDMFQLRVEHNLNDAWKLNVGTQYLDGNLHGYAVEANGVKADSHGEIITRNYNWRNLDWSDKNIQVNLVGEFNLFNLEHTLVSGIEFEDYDYRSYIIRSTAPFDLNIHHPDRAQPLPELINVTTHDHEQLRSKAFYVQDQIRLTDRFNTLIGLRFEHYEQDYTNFINNSSWSTDHNTVIPRIGFTYDLTDQFTLYSNISKSFKPNAGADRNNQGFDPEEGISYEIGSKYALLDHKLSFENAIYYVKKENVLTLDPLDSTKSIAAGEVTSKGFDLSLVGNLTPEWKIIGNYAYTDAAVSKDNSLTKGTRLANIPKDSFNLLSIYEFQSDALNGLGLGLNQRYVASRKGQTANNTYSMGSYATTDFISYYNLSSDIRFSFDIKNIFNKKYDDSAFNRYVYPGQPRTVKLGMTYSF</sequence>
<reference evidence="20 21" key="1">
    <citation type="submission" date="2019-02" db="EMBL/GenBank/DDBJ databases">
        <title>The draft genome of Acinetobacter halotolerans strain JCM 31009.</title>
        <authorList>
            <person name="Qin J."/>
            <person name="Feng Y."/>
            <person name="Nemec A."/>
            <person name="Zong Z."/>
        </authorList>
    </citation>
    <scope>NUCLEOTIDE SEQUENCE [LARGE SCALE GENOMIC DNA]</scope>
    <source>
        <strain evidence="20 21">JCM 31009</strain>
    </source>
</reference>
<dbReference type="GO" id="GO:0015891">
    <property type="term" value="P:siderophore transport"/>
    <property type="evidence" value="ECO:0007669"/>
    <property type="project" value="InterPro"/>
</dbReference>
<evidence type="ECO:0000256" key="11">
    <source>
        <dbReference type="ARBA" id="ARBA00023136"/>
    </source>
</evidence>
<feature type="chain" id="PRO_5020352733" evidence="17">
    <location>
        <begin position="22"/>
        <end position="700"/>
    </location>
</feature>
<evidence type="ECO:0000256" key="1">
    <source>
        <dbReference type="ARBA" id="ARBA00004571"/>
    </source>
</evidence>
<evidence type="ECO:0000256" key="13">
    <source>
        <dbReference type="ARBA" id="ARBA00023237"/>
    </source>
</evidence>
<evidence type="ECO:0000256" key="10">
    <source>
        <dbReference type="ARBA" id="ARBA00023077"/>
    </source>
</evidence>
<dbReference type="GO" id="GO:0038023">
    <property type="term" value="F:signaling receptor activity"/>
    <property type="evidence" value="ECO:0007669"/>
    <property type="project" value="InterPro"/>
</dbReference>
<gene>
    <name evidence="20" type="ORF">EXE30_08575</name>
</gene>
<keyword evidence="10 16" id="KW-0798">TonB box</keyword>
<proteinExistence type="inferred from homology"/>
<dbReference type="Pfam" id="PF07715">
    <property type="entry name" value="Plug"/>
    <property type="match status" value="1"/>
</dbReference>
<evidence type="ECO:0000256" key="8">
    <source>
        <dbReference type="ARBA" id="ARBA00023004"/>
    </source>
</evidence>
<dbReference type="PROSITE" id="PS52016">
    <property type="entry name" value="TONB_DEPENDENT_REC_3"/>
    <property type="match status" value="1"/>
</dbReference>
<keyword evidence="8" id="KW-0408">Iron</keyword>
<evidence type="ECO:0000256" key="2">
    <source>
        <dbReference type="ARBA" id="ARBA00009810"/>
    </source>
</evidence>
<dbReference type="InterPro" id="IPR000531">
    <property type="entry name" value="Beta-barrel_TonB"/>
</dbReference>
<keyword evidence="21" id="KW-1185">Reference proteome</keyword>
<keyword evidence="12 20" id="KW-0675">Receptor</keyword>
<comment type="subcellular location">
    <subcellularLocation>
        <location evidence="1 14">Cell outer membrane</location>
        <topology evidence="1 14">Multi-pass membrane protein</topology>
    </subcellularLocation>
</comment>
<name>A0A4Q6XJ68_9GAMM</name>
<keyword evidence="3 14" id="KW-0813">Transport</keyword>
<evidence type="ECO:0000256" key="3">
    <source>
        <dbReference type="ARBA" id="ARBA00022448"/>
    </source>
</evidence>
<evidence type="ECO:0000256" key="16">
    <source>
        <dbReference type="RuleBase" id="RU003357"/>
    </source>
</evidence>
<feature type="short sequence motif" description="TonB C-terminal box" evidence="15">
    <location>
        <begin position="683"/>
        <end position="700"/>
    </location>
</feature>
<dbReference type="GO" id="GO:0015344">
    <property type="term" value="F:siderophore uptake transmembrane transporter activity"/>
    <property type="evidence" value="ECO:0007669"/>
    <property type="project" value="TreeGrafter"/>
</dbReference>
<evidence type="ECO:0000256" key="7">
    <source>
        <dbReference type="ARBA" id="ARBA00022729"/>
    </source>
</evidence>
<evidence type="ECO:0000259" key="19">
    <source>
        <dbReference type="Pfam" id="PF07715"/>
    </source>
</evidence>
<keyword evidence="7 17" id="KW-0732">Signal</keyword>
<comment type="similarity">
    <text evidence="2 14 16">Belongs to the TonB-dependent receptor family.</text>
</comment>
<dbReference type="CDD" id="cd01347">
    <property type="entry name" value="ligand_gated_channel"/>
    <property type="match status" value="1"/>
</dbReference>
<dbReference type="Gene3D" id="2.170.130.10">
    <property type="entry name" value="TonB-dependent receptor, plug domain"/>
    <property type="match status" value="1"/>
</dbReference>
<dbReference type="InterPro" id="IPR010917">
    <property type="entry name" value="TonB_rcpt_CS"/>
</dbReference>
<evidence type="ECO:0000256" key="9">
    <source>
        <dbReference type="ARBA" id="ARBA00023065"/>
    </source>
</evidence>
<feature type="domain" description="TonB-dependent receptor plug" evidence="19">
    <location>
        <begin position="62"/>
        <end position="159"/>
    </location>
</feature>
<dbReference type="Gene3D" id="2.40.170.20">
    <property type="entry name" value="TonB-dependent receptor, beta-barrel domain"/>
    <property type="match status" value="1"/>
</dbReference>
<evidence type="ECO:0000256" key="12">
    <source>
        <dbReference type="ARBA" id="ARBA00023170"/>
    </source>
</evidence>
<evidence type="ECO:0000259" key="18">
    <source>
        <dbReference type="Pfam" id="PF00593"/>
    </source>
</evidence>
<keyword evidence="5" id="KW-0410">Iron transport</keyword>
<dbReference type="PANTHER" id="PTHR32552">
    <property type="entry name" value="FERRICHROME IRON RECEPTOR-RELATED"/>
    <property type="match status" value="1"/>
</dbReference>
<dbReference type="Pfam" id="PF00593">
    <property type="entry name" value="TonB_dep_Rec_b-barrel"/>
    <property type="match status" value="1"/>
</dbReference>
<dbReference type="AlphaFoldDB" id="A0A4Q6XJ68"/>
<dbReference type="InterPro" id="IPR037066">
    <property type="entry name" value="Plug_dom_sf"/>
</dbReference>
<protein>
    <submittedName>
        <fullName evidence="20">TonB-dependent receptor</fullName>
    </submittedName>
</protein>
<evidence type="ECO:0000256" key="5">
    <source>
        <dbReference type="ARBA" id="ARBA00022496"/>
    </source>
</evidence>
<evidence type="ECO:0000256" key="15">
    <source>
        <dbReference type="PROSITE-ProRule" id="PRU10144"/>
    </source>
</evidence>
<keyword evidence="13 14" id="KW-0998">Cell outer membrane</keyword>
<evidence type="ECO:0000256" key="14">
    <source>
        <dbReference type="PROSITE-ProRule" id="PRU01360"/>
    </source>
</evidence>
<feature type="signal peptide" evidence="17">
    <location>
        <begin position="1"/>
        <end position="21"/>
    </location>
</feature>